<name>A0A9X1XLY1_9VIBR</name>
<dbReference type="SUPFAM" id="SSF55874">
    <property type="entry name" value="ATPase domain of HSP90 chaperone/DNA topoisomerase II/histidine kinase"/>
    <property type="match status" value="1"/>
</dbReference>
<keyword evidence="5" id="KW-0418">Kinase</keyword>
<evidence type="ECO:0000256" key="2">
    <source>
        <dbReference type="ARBA" id="ARBA00012438"/>
    </source>
</evidence>
<gene>
    <name evidence="9" type="ORF">KP803_15380</name>
</gene>
<dbReference type="Pfam" id="PF02518">
    <property type="entry name" value="HATPase_c"/>
    <property type="match status" value="1"/>
</dbReference>
<evidence type="ECO:0000256" key="7">
    <source>
        <dbReference type="ARBA" id="ARBA00023012"/>
    </source>
</evidence>
<proteinExistence type="predicted"/>
<keyword evidence="4" id="KW-0547">Nucleotide-binding</keyword>
<protein>
    <recommendedName>
        <fullName evidence="2">histidine kinase</fullName>
        <ecNumber evidence="2">2.7.13.3</ecNumber>
    </recommendedName>
</protein>
<sequence>MKQEQVEQIFNPFYTSKLGIGSSGLGMSVVYNIVTHSLNGEISCHSELGEGVTLTILLDLVEDDKRDEE</sequence>
<evidence type="ECO:0000259" key="8">
    <source>
        <dbReference type="Pfam" id="PF02518"/>
    </source>
</evidence>
<reference evidence="9" key="1">
    <citation type="submission" date="2021-11" db="EMBL/GenBank/DDBJ databases">
        <title>Vibrio ZSDE26 sp. nov. and Vibrio ZSDZ34 sp. nov., isolated from coastal seawater in Qingdao.</title>
        <authorList>
            <person name="Zhang P."/>
        </authorList>
    </citation>
    <scope>NUCLEOTIDE SEQUENCE</scope>
    <source>
        <strain evidence="9">ZSDE26</strain>
    </source>
</reference>
<keyword evidence="7" id="KW-0902">Two-component regulatory system</keyword>
<dbReference type="EMBL" id="JAJHVV010000009">
    <property type="protein sequence ID" value="MCK6264660.1"/>
    <property type="molecule type" value="Genomic_DNA"/>
</dbReference>
<dbReference type="GO" id="GO:0000160">
    <property type="term" value="P:phosphorelay signal transduction system"/>
    <property type="evidence" value="ECO:0007669"/>
    <property type="project" value="UniProtKB-KW"/>
</dbReference>
<dbReference type="EC" id="2.7.13.3" evidence="2"/>
<dbReference type="PANTHER" id="PTHR43065:SF46">
    <property type="entry name" value="C4-DICARBOXYLATE TRANSPORT SENSOR PROTEIN DCTB"/>
    <property type="match status" value="1"/>
</dbReference>
<dbReference type="GO" id="GO:0005524">
    <property type="term" value="F:ATP binding"/>
    <property type="evidence" value="ECO:0007669"/>
    <property type="project" value="UniProtKB-KW"/>
</dbReference>
<evidence type="ECO:0000256" key="1">
    <source>
        <dbReference type="ARBA" id="ARBA00000085"/>
    </source>
</evidence>
<keyword evidence="3" id="KW-0808">Transferase</keyword>
<dbReference type="InterPro" id="IPR003594">
    <property type="entry name" value="HATPase_dom"/>
</dbReference>
<evidence type="ECO:0000313" key="9">
    <source>
        <dbReference type="EMBL" id="MCK6264660.1"/>
    </source>
</evidence>
<evidence type="ECO:0000256" key="5">
    <source>
        <dbReference type="ARBA" id="ARBA00022777"/>
    </source>
</evidence>
<dbReference type="PANTHER" id="PTHR43065">
    <property type="entry name" value="SENSOR HISTIDINE KINASE"/>
    <property type="match status" value="1"/>
</dbReference>
<dbReference type="AlphaFoldDB" id="A0A9X1XLY1"/>
<dbReference type="InterPro" id="IPR004358">
    <property type="entry name" value="Sig_transdc_His_kin-like_C"/>
</dbReference>
<dbReference type="RefSeq" id="WP_248009735.1">
    <property type="nucleotide sequence ID" value="NZ_JAJHVV010000009.1"/>
</dbReference>
<dbReference type="InterPro" id="IPR036890">
    <property type="entry name" value="HATPase_C_sf"/>
</dbReference>
<dbReference type="GO" id="GO:0004673">
    <property type="term" value="F:protein histidine kinase activity"/>
    <property type="evidence" value="ECO:0007669"/>
    <property type="project" value="UniProtKB-EC"/>
</dbReference>
<comment type="caution">
    <text evidence="9">The sequence shown here is derived from an EMBL/GenBank/DDBJ whole genome shotgun (WGS) entry which is preliminary data.</text>
</comment>
<evidence type="ECO:0000256" key="4">
    <source>
        <dbReference type="ARBA" id="ARBA00022741"/>
    </source>
</evidence>
<evidence type="ECO:0000256" key="6">
    <source>
        <dbReference type="ARBA" id="ARBA00022840"/>
    </source>
</evidence>
<feature type="domain" description="Histidine kinase/HSP90-like ATPase" evidence="8">
    <location>
        <begin position="1"/>
        <end position="60"/>
    </location>
</feature>
<dbReference type="Proteomes" id="UP001139559">
    <property type="component" value="Unassembled WGS sequence"/>
</dbReference>
<evidence type="ECO:0000313" key="10">
    <source>
        <dbReference type="Proteomes" id="UP001139559"/>
    </source>
</evidence>
<comment type="catalytic activity">
    <reaction evidence="1">
        <text>ATP + protein L-histidine = ADP + protein N-phospho-L-histidine.</text>
        <dbReference type="EC" id="2.7.13.3"/>
    </reaction>
</comment>
<keyword evidence="10" id="KW-1185">Reference proteome</keyword>
<dbReference type="PRINTS" id="PR00344">
    <property type="entry name" value="BCTRLSENSOR"/>
</dbReference>
<dbReference type="Gene3D" id="3.30.565.10">
    <property type="entry name" value="Histidine kinase-like ATPase, C-terminal domain"/>
    <property type="match status" value="1"/>
</dbReference>
<keyword evidence="6" id="KW-0067">ATP-binding</keyword>
<accession>A0A9X1XLY1</accession>
<organism evidence="9 10">
    <name type="scientific">Vibrio amylolyticus</name>
    <dbReference type="NCBI Taxonomy" id="2847292"/>
    <lineage>
        <taxon>Bacteria</taxon>
        <taxon>Pseudomonadati</taxon>
        <taxon>Pseudomonadota</taxon>
        <taxon>Gammaproteobacteria</taxon>
        <taxon>Vibrionales</taxon>
        <taxon>Vibrionaceae</taxon>
        <taxon>Vibrio</taxon>
    </lineage>
</organism>
<evidence type="ECO:0000256" key="3">
    <source>
        <dbReference type="ARBA" id="ARBA00022679"/>
    </source>
</evidence>